<dbReference type="Pfam" id="PF00211">
    <property type="entry name" value="Guanylate_cyc"/>
    <property type="match status" value="2"/>
</dbReference>
<comment type="caution">
    <text evidence="6">The sequence shown here is derived from an EMBL/GenBank/DDBJ whole genome shotgun (WGS) entry which is preliminary data.</text>
</comment>
<evidence type="ECO:0000256" key="4">
    <source>
        <dbReference type="SAM" id="MobiDB-lite"/>
    </source>
</evidence>
<name>A0A9Q1BKF0_HOLLE</name>
<dbReference type="SMART" id="SM00044">
    <property type="entry name" value="CYCc"/>
    <property type="match status" value="1"/>
</dbReference>
<keyword evidence="7" id="KW-1185">Reference proteome</keyword>
<reference evidence="6" key="1">
    <citation type="submission" date="2021-10" db="EMBL/GenBank/DDBJ databases">
        <title>Tropical sea cucumber genome reveals ecological adaptation and Cuvierian tubules defense mechanism.</title>
        <authorList>
            <person name="Chen T."/>
        </authorList>
    </citation>
    <scope>NUCLEOTIDE SEQUENCE</scope>
    <source>
        <strain evidence="6">Nanhai2018</strain>
        <tissue evidence="6">Muscle</tissue>
    </source>
</reference>
<feature type="compositionally biased region" description="Basic residues" evidence="4">
    <location>
        <begin position="883"/>
        <end position="897"/>
    </location>
</feature>
<proteinExistence type="predicted"/>
<sequence>MMSRKGRGKALVAQELMAHIPDLVLHASKKVKTLPVVQHLEGVLMFLDISGFTALCEEFNKRNLGVDALTKSLNDYLGHIEDAILKRDGDIIEFAGDAVLVVWQSNEDTAREAVAKAVRCARQIQKQCHNWKTDVGVLLGVKVAISHGPISVSFVGNANSQHFSTSGQAVEDANSTEKLCEKGSIVLNSEAWKLCPEKKGVITDKLDDDHYKIMALKKSWAEKELYRDDTKLKKKKSTTSKTLSREPPVRSFSVKAAQKVNMRPYIATPVLRKVDENQPLEYLCEMREVSILFINLHLESGYEHLHSLQNVFDRVEASVLQFQGLINKIFEFDKGTSFLVLFGLPGFKHEDEISHALQCAAQIRKNVNALVEVKQVSIGVTTGKVFCGVVGHPERHEYTVIGPKVNMAARLMMNYPSMVSCDSHTKRHSKFDGNYFKELPEVSLKGVADTGKIYEYQEISGSQTFRITESKYPMLGYVEDFLECINMIEVVIAKRLSSKPTPKFIILEGDSGVGKTRFLRALMDVSLKNSMRVVCTQSSIGTMTTPYHTICSLLTEILRLGNITQAQEKERHLQDRFRNTHLMKYLSLLNNLLGIQLPANPAVRDLKTEDRSQALHSLLGQVVRETRKKSEVGTLIAIDDAHYIDSDSWTYLKDLVGDTTLIAFIVGPQSRDKWSEDVQKIMADPQTRKAQLKGLDPSCMEPLLCQLLEVARVPRELTNMLTAHLKGRLNPSWVKQCVFNLLHHNQLEIVTRGRRPECVVTPGVRLMELQIPDSLRGCMIAFIDRLPEVERVAVKIASIIGTAFTDEDLCHLMHHTSPDKVRKTIGELLSAGVLMFENGLIRFQSLTLQETAYTLLVEKLRRKLHERYALYLERKYLEVDKIRKKKKSKQQKSKTGSKKSGNFGNQQ</sequence>
<dbReference type="SUPFAM" id="SSF55073">
    <property type="entry name" value="Nucleotide cyclase"/>
    <property type="match status" value="2"/>
</dbReference>
<accession>A0A9Q1BKF0</accession>
<evidence type="ECO:0000313" key="6">
    <source>
        <dbReference type="EMBL" id="KAJ8028262.1"/>
    </source>
</evidence>
<dbReference type="InterPro" id="IPR041664">
    <property type="entry name" value="AAA_16"/>
</dbReference>
<dbReference type="GO" id="GO:0005524">
    <property type="term" value="F:ATP binding"/>
    <property type="evidence" value="ECO:0007669"/>
    <property type="project" value="UniProtKB-KW"/>
</dbReference>
<dbReference type="EMBL" id="JAIZAY010000015">
    <property type="protein sequence ID" value="KAJ8028262.1"/>
    <property type="molecule type" value="Genomic_DNA"/>
</dbReference>
<feature type="region of interest" description="Disordered" evidence="4">
    <location>
        <begin position="883"/>
        <end position="907"/>
    </location>
</feature>
<dbReference type="PROSITE" id="PS00675">
    <property type="entry name" value="SIGMA54_INTERACT_1"/>
    <property type="match status" value="1"/>
</dbReference>
<dbReference type="Gene3D" id="3.30.70.1230">
    <property type="entry name" value="Nucleotide cyclase"/>
    <property type="match status" value="2"/>
</dbReference>
<dbReference type="Pfam" id="PF13191">
    <property type="entry name" value="AAA_16"/>
    <property type="match status" value="1"/>
</dbReference>
<dbReference type="FunFam" id="3.30.70.1230:FF:000017">
    <property type="entry name" value="Adenylate cyclase type 10"/>
    <property type="match status" value="1"/>
</dbReference>
<evidence type="ECO:0000256" key="1">
    <source>
        <dbReference type="ARBA" id="ARBA00022741"/>
    </source>
</evidence>
<dbReference type="PANTHER" id="PTHR16305:SF28">
    <property type="entry name" value="GUANYLATE CYCLASE DOMAIN-CONTAINING PROTEIN"/>
    <property type="match status" value="1"/>
</dbReference>
<dbReference type="CDD" id="cd07302">
    <property type="entry name" value="CHD"/>
    <property type="match status" value="2"/>
</dbReference>
<gene>
    <name evidence="6" type="ORF">HOLleu_30451</name>
</gene>
<dbReference type="PANTHER" id="PTHR16305">
    <property type="entry name" value="TESTICULAR SOLUBLE ADENYLYL CYCLASE"/>
    <property type="match status" value="1"/>
</dbReference>
<dbReference type="InterPro" id="IPR001054">
    <property type="entry name" value="A/G_cyclase"/>
</dbReference>
<dbReference type="InterPro" id="IPR025662">
    <property type="entry name" value="Sigma_54_int_dom_ATP-bd_1"/>
</dbReference>
<dbReference type="GO" id="GO:0004016">
    <property type="term" value="F:adenylate cyclase activity"/>
    <property type="evidence" value="ECO:0007669"/>
    <property type="project" value="TreeGrafter"/>
</dbReference>
<keyword evidence="1" id="KW-0547">Nucleotide-binding</keyword>
<keyword evidence="3" id="KW-0456">Lyase</keyword>
<evidence type="ECO:0000256" key="3">
    <source>
        <dbReference type="ARBA" id="ARBA00023239"/>
    </source>
</evidence>
<feature type="domain" description="Guanylate cyclase" evidence="5">
    <location>
        <begin position="43"/>
        <end position="177"/>
    </location>
</feature>
<dbReference type="SUPFAM" id="SSF52540">
    <property type="entry name" value="P-loop containing nucleoside triphosphate hydrolases"/>
    <property type="match status" value="1"/>
</dbReference>
<dbReference type="PROSITE" id="PS50125">
    <property type="entry name" value="GUANYLATE_CYCLASE_2"/>
    <property type="match status" value="2"/>
</dbReference>
<evidence type="ECO:0000259" key="5">
    <source>
        <dbReference type="PROSITE" id="PS50125"/>
    </source>
</evidence>
<organism evidence="6 7">
    <name type="scientific">Holothuria leucospilota</name>
    <name type="common">Black long sea cucumber</name>
    <name type="synonym">Mertensiothuria leucospilota</name>
    <dbReference type="NCBI Taxonomy" id="206669"/>
    <lineage>
        <taxon>Eukaryota</taxon>
        <taxon>Metazoa</taxon>
        <taxon>Echinodermata</taxon>
        <taxon>Eleutherozoa</taxon>
        <taxon>Echinozoa</taxon>
        <taxon>Holothuroidea</taxon>
        <taxon>Aspidochirotacea</taxon>
        <taxon>Aspidochirotida</taxon>
        <taxon>Holothuriidae</taxon>
        <taxon>Holothuria</taxon>
    </lineage>
</organism>
<dbReference type="AlphaFoldDB" id="A0A9Q1BKF0"/>
<evidence type="ECO:0000256" key="2">
    <source>
        <dbReference type="ARBA" id="ARBA00022840"/>
    </source>
</evidence>
<dbReference type="GO" id="GO:0035556">
    <property type="term" value="P:intracellular signal transduction"/>
    <property type="evidence" value="ECO:0007669"/>
    <property type="project" value="InterPro"/>
</dbReference>
<keyword evidence="2" id="KW-0067">ATP-binding</keyword>
<evidence type="ECO:0000313" key="7">
    <source>
        <dbReference type="Proteomes" id="UP001152320"/>
    </source>
</evidence>
<dbReference type="GO" id="GO:0009190">
    <property type="term" value="P:cyclic nucleotide biosynthetic process"/>
    <property type="evidence" value="ECO:0007669"/>
    <property type="project" value="InterPro"/>
</dbReference>
<protein>
    <submittedName>
        <fullName evidence="6">Adenylate cyclase type 10</fullName>
    </submittedName>
</protein>
<dbReference type="InterPro" id="IPR027417">
    <property type="entry name" value="P-loop_NTPase"/>
</dbReference>
<feature type="domain" description="Guanylate cyclase" evidence="5">
    <location>
        <begin position="335"/>
        <end position="412"/>
    </location>
</feature>
<dbReference type="Proteomes" id="UP001152320">
    <property type="component" value="Chromosome 15"/>
</dbReference>
<dbReference type="GO" id="GO:0005737">
    <property type="term" value="C:cytoplasm"/>
    <property type="evidence" value="ECO:0007669"/>
    <property type="project" value="TreeGrafter"/>
</dbReference>
<dbReference type="FunFam" id="3.30.70.1230:FF:000021">
    <property type="entry name" value="Adenylate cyclase type 10"/>
    <property type="match status" value="1"/>
</dbReference>
<dbReference type="InterPro" id="IPR029787">
    <property type="entry name" value="Nucleotide_cyclase"/>
</dbReference>
<dbReference type="OrthoDB" id="194468at2759"/>